<accession>A0A1W0A6D4</accession>
<comment type="caution">
    <text evidence="1">The sequence shown here is derived from an EMBL/GenBank/DDBJ whole genome shotgun (WGS) entry which is preliminary data.</text>
</comment>
<dbReference type="EMBL" id="JNBS01000413">
    <property type="protein sequence ID" value="OQS05815.1"/>
    <property type="molecule type" value="Genomic_DNA"/>
</dbReference>
<proteinExistence type="predicted"/>
<reference evidence="1 2" key="1">
    <citation type="journal article" date="2014" name="Genome Biol. Evol.">
        <title>The secreted proteins of Achlya hypogyna and Thraustotheca clavata identify the ancestral oomycete secretome and reveal gene acquisitions by horizontal gene transfer.</title>
        <authorList>
            <person name="Misner I."/>
            <person name="Blouin N."/>
            <person name="Leonard G."/>
            <person name="Richards T.A."/>
            <person name="Lane C.E."/>
        </authorList>
    </citation>
    <scope>NUCLEOTIDE SEQUENCE [LARGE SCALE GENOMIC DNA]</scope>
    <source>
        <strain evidence="1 2">ATCC 34112</strain>
    </source>
</reference>
<dbReference type="Proteomes" id="UP000243217">
    <property type="component" value="Unassembled WGS sequence"/>
</dbReference>
<name>A0A1W0A6D4_9STRA</name>
<dbReference type="AlphaFoldDB" id="A0A1W0A6D4"/>
<protein>
    <submittedName>
        <fullName evidence="1">Uncharacterized protein</fullName>
    </submittedName>
</protein>
<evidence type="ECO:0000313" key="1">
    <source>
        <dbReference type="EMBL" id="OQS05815.1"/>
    </source>
</evidence>
<sequence length="505" mass="57736">MRVASPYVRSKTTNSKLIHELMDAQDAQYVKVTPSLEGPTRGYQISTLKSISVHDNYSKQASKQLKKGAKNNSSLEVLEQERTIQKKTLPAVEKKFDQRWYHFYNRQVFSLGQIAITEDEHTPTTKEAPRVQRLASCKLLLRSTSTDSIKQGVVEGEIQQNVNEKNWSSCPMNDDIYEACFDDNWAMCGMEKVVRDAVERNRVHSMLRSHARILFHLFRLYSSLNGSSDRDPFKLATKSKFFEDLTIVIVEPARYGINDQPTSRSGFLVFIMLVAQCYFKRDEVAGLLKRLLKDGLETSSCLHYLFQDFILPYASIEDPLHFQLLFKQPPIQKIFLLHQAGLQAAFLQHAEPITQDPSLPPCADNDRLPNPYMKFQSFLIFLHFYKQIDIKFTESRASVIFCSCLAVWPDENAIISKALDYRGFTLALTKVIFAKYEKAICNEDEHICPARALSERCRCAFEDIKSNYNLHAFLEPLTAIITKAAAPGIKRGGRRRSLVNGHSQL</sequence>
<gene>
    <name evidence="1" type="ORF">THRCLA_02090</name>
</gene>
<organism evidence="1 2">
    <name type="scientific">Thraustotheca clavata</name>
    <dbReference type="NCBI Taxonomy" id="74557"/>
    <lineage>
        <taxon>Eukaryota</taxon>
        <taxon>Sar</taxon>
        <taxon>Stramenopiles</taxon>
        <taxon>Oomycota</taxon>
        <taxon>Saprolegniomycetes</taxon>
        <taxon>Saprolegniales</taxon>
        <taxon>Achlyaceae</taxon>
        <taxon>Thraustotheca</taxon>
    </lineage>
</organism>
<keyword evidence="2" id="KW-1185">Reference proteome</keyword>
<dbReference type="OrthoDB" id="72753at2759"/>
<evidence type="ECO:0000313" key="2">
    <source>
        <dbReference type="Proteomes" id="UP000243217"/>
    </source>
</evidence>